<reference evidence="1" key="2">
    <citation type="submission" date="2021-03" db="EMBL/GenBank/DDBJ databases">
        <authorList>
            <person name="Alouane T."/>
            <person name="Langin T."/>
            <person name="Bonhomme L."/>
        </authorList>
    </citation>
    <scope>NUCLEOTIDE SEQUENCE</scope>
    <source>
        <strain evidence="1">MDC_Fg202</strain>
    </source>
</reference>
<proteinExistence type="predicted"/>
<dbReference type="Proteomes" id="UP000746612">
    <property type="component" value="Unassembled WGS sequence"/>
</dbReference>
<name>A0A4E9E525_GIBZA</name>
<protein>
    <submittedName>
        <fullName evidence="2">Uncharacterized protein</fullName>
    </submittedName>
</protein>
<organism evidence="2">
    <name type="scientific">Gibberella zeae</name>
    <name type="common">Wheat head blight fungus</name>
    <name type="synonym">Fusarium graminearum</name>
    <dbReference type="NCBI Taxonomy" id="5518"/>
    <lineage>
        <taxon>Eukaryota</taxon>
        <taxon>Fungi</taxon>
        <taxon>Dikarya</taxon>
        <taxon>Ascomycota</taxon>
        <taxon>Pezizomycotina</taxon>
        <taxon>Sordariomycetes</taxon>
        <taxon>Hypocreomycetidae</taxon>
        <taxon>Hypocreales</taxon>
        <taxon>Nectriaceae</taxon>
        <taxon>Fusarium</taxon>
    </lineage>
</organism>
<gene>
    <name evidence="2" type="ORF">FUG_LOCUS685</name>
    <name evidence="1" type="ORF">MDCFG202_LOCUS142807</name>
</gene>
<dbReference type="EMBL" id="CAJPIJ010000104">
    <property type="protein sequence ID" value="CAG1976384.1"/>
    <property type="molecule type" value="Genomic_DNA"/>
</dbReference>
<dbReference type="AlphaFoldDB" id="A0A4E9E525"/>
<reference evidence="2" key="1">
    <citation type="submission" date="2019-04" db="EMBL/GenBank/DDBJ databases">
        <authorList>
            <person name="Melise S."/>
            <person name="Noan J."/>
            <person name="Okalmin O."/>
        </authorList>
    </citation>
    <scope>NUCLEOTIDE SEQUENCE</scope>
    <source>
        <strain evidence="2">FN9</strain>
    </source>
</reference>
<sequence>MGHAYKSNLKNLDRLLIQHLESERETENAALQLPDKARPHLCPIPPRHRSLLHLRQPVTHEGGGEECTRTQFIQYICSLSWGYTGNHYHYQMLRRSERRDCNGPFDVNWGRVCSPLDLSLIQE</sequence>
<evidence type="ECO:0000313" key="2">
    <source>
        <dbReference type="EMBL" id="VIO51913.1"/>
    </source>
</evidence>
<evidence type="ECO:0000313" key="1">
    <source>
        <dbReference type="EMBL" id="CAG1976384.1"/>
    </source>
</evidence>
<dbReference type="EMBL" id="CAAKMV010000011">
    <property type="protein sequence ID" value="VIO51913.1"/>
    <property type="molecule type" value="Genomic_DNA"/>
</dbReference>
<accession>A0A4E9E525</accession>